<feature type="signal peptide" evidence="1">
    <location>
        <begin position="1"/>
        <end position="22"/>
    </location>
</feature>
<proteinExistence type="predicted"/>
<name>A0ABY8P2B8_9GAMM</name>
<dbReference type="PANTHER" id="PTHR30105">
    <property type="entry name" value="UNCHARACTERIZED YIBQ-RELATED"/>
    <property type="match status" value="1"/>
</dbReference>
<gene>
    <name evidence="2" type="ORF">QG404_01625</name>
</gene>
<sequence>MLKRTVLIIMALMLLVSGQVNAGKLAIVIDDIGYRKKEDNQILALPVAISIAILPDSPYGREMAEKANQQGREILIHMPMKPISQQPLEKNTLTPQMSANEIEQKIVAAIKQVPYAKGMNNHMGSAMTANLMAMKNVMQVLSHYDLYFLDSVTTANTKVNEAAKIFALPTMRRNVFLDDLKTETQIRKQFAHAISLARKQGSSIVIGHPYPATIQVLQQTLFELPSDIELVAVGKLLNNTIKDKLTIQTVGQDQEKVPAQPVELQKAVIGYCKISPITKALSGIDLMMYIVDAIYHDPDFKKLFTEQRKPLFSKNISLSQ</sequence>
<dbReference type="EMBL" id="CP123759">
    <property type="protein sequence ID" value="WGO83656.1"/>
    <property type="molecule type" value="Genomic_DNA"/>
</dbReference>
<dbReference type="SUPFAM" id="SSF88713">
    <property type="entry name" value="Glycoside hydrolase/deacetylase"/>
    <property type="match status" value="1"/>
</dbReference>
<dbReference type="RefSeq" id="WP_280938544.1">
    <property type="nucleotide sequence ID" value="NZ_CP123759.1"/>
</dbReference>
<dbReference type="InterPro" id="IPR011330">
    <property type="entry name" value="Glyco_hydro/deAcase_b/a-brl"/>
</dbReference>
<organism evidence="2 3">
    <name type="scientific">Arsenophonus apicola</name>
    <dbReference type="NCBI Taxonomy" id="2879119"/>
    <lineage>
        <taxon>Bacteria</taxon>
        <taxon>Pseudomonadati</taxon>
        <taxon>Pseudomonadota</taxon>
        <taxon>Gammaproteobacteria</taxon>
        <taxon>Enterobacterales</taxon>
        <taxon>Morganellaceae</taxon>
        <taxon>Arsenophonus</taxon>
    </lineage>
</organism>
<evidence type="ECO:0000313" key="3">
    <source>
        <dbReference type="Proteomes" id="UP001231859"/>
    </source>
</evidence>
<evidence type="ECO:0000256" key="1">
    <source>
        <dbReference type="SAM" id="SignalP"/>
    </source>
</evidence>
<keyword evidence="1" id="KW-0732">Signal</keyword>
<protein>
    <submittedName>
        <fullName evidence="2">Divergent polysaccharide deacetylase family protein</fullName>
    </submittedName>
</protein>
<accession>A0ABY8P2B8</accession>
<evidence type="ECO:0000313" key="2">
    <source>
        <dbReference type="EMBL" id="WGO83656.1"/>
    </source>
</evidence>
<feature type="chain" id="PRO_5045701734" evidence="1">
    <location>
        <begin position="23"/>
        <end position="320"/>
    </location>
</feature>
<reference evidence="2 3" key="1">
    <citation type="submission" date="2023-04" db="EMBL/GenBank/DDBJ databases">
        <title>Genome dynamics across the evolutionary transition to endosymbiosis.</title>
        <authorList>
            <person name="Siozios S."/>
            <person name="Nadal-Jimenez P."/>
            <person name="Azagi T."/>
            <person name="Sprong H."/>
            <person name="Frost C.L."/>
            <person name="Parratt S.R."/>
            <person name="Taylor G."/>
            <person name="Brettell L."/>
            <person name="Lew K.C."/>
            <person name="Croft L."/>
            <person name="King K.C."/>
            <person name="Brockhurst M.A."/>
            <person name="Hypsa V."/>
            <person name="Novakova E."/>
            <person name="Darby A.C."/>
            <person name="Hurst G.D.D."/>
        </authorList>
    </citation>
    <scope>NUCLEOTIDE SEQUENCE [LARGE SCALE GENOMIC DNA]</scope>
    <source>
        <strain evidence="3">aApi_AU</strain>
    </source>
</reference>
<keyword evidence="3" id="KW-1185">Reference proteome</keyword>
<dbReference type="Proteomes" id="UP001231859">
    <property type="component" value="Chromosome"/>
</dbReference>
<dbReference type="PANTHER" id="PTHR30105:SF2">
    <property type="entry name" value="DIVERGENT POLYSACCHARIDE DEACETYLASE SUPERFAMILY"/>
    <property type="match status" value="1"/>
</dbReference>
<dbReference type="Gene3D" id="3.20.20.370">
    <property type="entry name" value="Glycoside hydrolase/deacetylase"/>
    <property type="match status" value="1"/>
</dbReference>
<dbReference type="InterPro" id="IPR006837">
    <property type="entry name" value="Divergent_DAC"/>
</dbReference>
<dbReference type="CDD" id="cd10936">
    <property type="entry name" value="CE4_DAC2"/>
    <property type="match status" value="1"/>
</dbReference>
<dbReference type="Pfam" id="PF04748">
    <property type="entry name" value="Polysacc_deac_2"/>
    <property type="match status" value="1"/>
</dbReference>